<dbReference type="PANTHER" id="PTHR13490:SF0">
    <property type="entry name" value="SMALL RIBOSOMAL SUBUNIT PROTEIN MS35"/>
    <property type="match status" value="1"/>
</dbReference>
<dbReference type="GO" id="GO:0005763">
    <property type="term" value="C:mitochondrial small ribosomal subunit"/>
    <property type="evidence" value="ECO:0007669"/>
    <property type="project" value="TreeGrafter"/>
</dbReference>
<proteinExistence type="predicted"/>
<feature type="domain" description="Small ribosomal subunit protein mS35 mitochondrial conserved" evidence="2">
    <location>
        <begin position="126"/>
        <end position="268"/>
    </location>
</feature>
<dbReference type="PANTHER" id="PTHR13490">
    <property type="entry name" value="MITOCHONDRIAL 28S RIBOSOMAL PROTEIN S28"/>
    <property type="match status" value="1"/>
</dbReference>
<feature type="compositionally biased region" description="Low complexity" evidence="1">
    <location>
        <begin position="13"/>
        <end position="38"/>
    </location>
</feature>
<feature type="region of interest" description="Disordered" evidence="1">
    <location>
        <begin position="13"/>
        <end position="71"/>
    </location>
</feature>
<dbReference type="InterPro" id="IPR019349">
    <property type="entry name" value="Ribosomal_mS35_mit"/>
</dbReference>
<evidence type="ECO:0000313" key="4">
    <source>
        <dbReference type="Proteomes" id="UP000092666"/>
    </source>
</evidence>
<dbReference type="InterPro" id="IPR039848">
    <property type="entry name" value="Ribosomal_mS35_mt"/>
</dbReference>
<name>A0A1B9GYD3_9TREE</name>
<sequence length="306" mass="33785">MSLATSSLARSAARSLASTSTLPQRATSASRSFTSTPSRGDDKPDSSVPDSSPDAFFPDAPVAPSNALAKKSKPWSVMNTPKFDFDDATSLGWMRMFRIQEGEGLVRKIEEDREALRAANKTTFTPSKSPIRLTSTIDLSSPSSKFHTKAVLLVPVSSLPLSSPEAIHRIKLLAGPRWTPGRPGREEFLPNGGAIEGADEGKEGWIKIAEERFENTIQNRREVSAALDRLVEAANDPKSPLSAEIPLDTRHLLSRHKKKRSRQNPFTWTPNQEHLNRHQVVGGVKGFPLEWVPEHLREKAVRKEKA</sequence>
<dbReference type="Proteomes" id="UP000092666">
    <property type="component" value="Unassembled WGS sequence"/>
</dbReference>
<dbReference type="GO" id="GO:0003735">
    <property type="term" value="F:structural constituent of ribosome"/>
    <property type="evidence" value="ECO:0007669"/>
    <property type="project" value="InterPro"/>
</dbReference>
<keyword evidence="4" id="KW-1185">Reference proteome</keyword>
<gene>
    <name evidence="3" type="ORF">I316_02525</name>
</gene>
<dbReference type="EMBL" id="KI669497">
    <property type="protein sequence ID" value="OCF36029.1"/>
    <property type="molecule type" value="Genomic_DNA"/>
</dbReference>
<evidence type="ECO:0000256" key="1">
    <source>
        <dbReference type="SAM" id="MobiDB-lite"/>
    </source>
</evidence>
<organism evidence="3 4">
    <name type="scientific">Kwoniella heveanensis BCC8398</name>
    <dbReference type="NCBI Taxonomy" id="1296120"/>
    <lineage>
        <taxon>Eukaryota</taxon>
        <taxon>Fungi</taxon>
        <taxon>Dikarya</taxon>
        <taxon>Basidiomycota</taxon>
        <taxon>Agaricomycotina</taxon>
        <taxon>Tremellomycetes</taxon>
        <taxon>Tremellales</taxon>
        <taxon>Cryptococcaceae</taxon>
        <taxon>Kwoniella</taxon>
    </lineage>
</organism>
<dbReference type="GO" id="GO:0032543">
    <property type="term" value="P:mitochondrial translation"/>
    <property type="evidence" value="ECO:0007669"/>
    <property type="project" value="InterPro"/>
</dbReference>
<protein>
    <recommendedName>
        <fullName evidence="2">Small ribosomal subunit protein mS35 mitochondrial conserved domain-containing protein</fullName>
    </recommendedName>
</protein>
<evidence type="ECO:0000313" key="3">
    <source>
        <dbReference type="EMBL" id="OCF36029.1"/>
    </source>
</evidence>
<evidence type="ECO:0000259" key="2">
    <source>
        <dbReference type="Pfam" id="PF10213"/>
    </source>
</evidence>
<dbReference type="OrthoDB" id="283424at2759"/>
<accession>A0A1B9GYD3</accession>
<dbReference type="STRING" id="1296120.A0A1B9GYD3"/>
<reference evidence="4" key="2">
    <citation type="submission" date="2013-12" db="EMBL/GenBank/DDBJ databases">
        <title>Evolution of pathogenesis and genome organization in the Tremellales.</title>
        <authorList>
            <person name="Cuomo C."/>
            <person name="Litvintseva A."/>
            <person name="Heitman J."/>
            <person name="Chen Y."/>
            <person name="Sun S."/>
            <person name="Springer D."/>
            <person name="Dromer F."/>
            <person name="Young S."/>
            <person name="Zeng Q."/>
            <person name="Chapman S."/>
            <person name="Gujja S."/>
            <person name="Saif S."/>
            <person name="Birren B."/>
        </authorList>
    </citation>
    <scope>NUCLEOTIDE SEQUENCE [LARGE SCALE GENOMIC DNA]</scope>
    <source>
        <strain evidence="4">BCC8398</strain>
    </source>
</reference>
<dbReference type="Pfam" id="PF10213">
    <property type="entry name" value="MRP-S28"/>
    <property type="match status" value="1"/>
</dbReference>
<feature type="compositionally biased region" description="Low complexity" evidence="1">
    <location>
        <begin position="46"/>
        <end position="64"/>
    </location>
</feature>
<dbReference type="AlphaFoldDB" id="A0A1B9GYD3"/>
<reference evidence="3 4" key="1">
    <citation type="submission" date="2013-07" db="EMBL/GenBank/DDBJ databases">
        <title>The Genome Sequence of Cryptococcus heveanensis BCC8398.</title>
        <authorList>
            <consortium name="The Broad Institute Genome Sequencing Platform"/>
            <person name="Cuomo C."/>
            <person name="Litvintseva A."/>
            <person name="Chen Y."/>
            <person name="Heitman J."/>
            <person name="Sun S."/>
            <person name="Springer D."/>
            <person name="Dromer F."/>
            <person name="Young S.K."/>
            <person name="Zeng Q."/>
            <person name="Gargeya S."/>
            <person name="Fitzgerald M."/>
            <person name="Abouelleil A."/>
            <person name="Alvarado L."/>
            <person name="Berlin A.M."/>
            <person name="Chapman S.B."/>
            <person name="Dewar J."/>
            <person name="Goldberg J."/>
            <person name="Griggs A."/>
            <person name="Gujja S."/>
            <person name="Hansen M."/>
            <person name="Howarth C."/>
            <person name="Imamovic A."/>
            <person name="Larimer J."/>
            <person name="McCowan C."/>
            <person name="Murphy C."/>
            <person name="Pearson M."/>
            <person name="Priest M."/>
            <person name="Roberts A."/>
            <person name="Saif S."/>
            <person name="Shea T."/>
            <person name="Sykes S."/>
            <person name="Wortman J."/>
            <person name="Nusbaum C."/>
            <person name="Birren B."/>
        </authorList>
    </citation>
    <scope>NUCLEOTIDE SEQUENCE [LARGE SCALE GENOMIC DNA]</scope>
    <source>
        <strain evidence="3 4">BCC8398</strain>
    </source>
</reference>